<gene>
    <name evidence="2" type="ORF">FC18_GL002086</name>
</gene>
<keyword evidence="3" id="KW-1185">Reference proteome</keyword>
<dbReference type="PATRIC" id="fig|1291052.5.peg.2147"/>
<name>A0A0R1ZNB3_9LACO</name>
<feature type="transmembrane region" description="Helical" evidence="1">
    <location>
        <begin position="38"/>
        <end position="58"/>
    </location>
</feature>
<accession>A0A0R1ZNB3</accession>
<protein>
    <submittedName>
        <fullName evidence="2">Uncharacterized protein</fullName>
    </submittedName>
</protein>
<feature type="transmembrane region" description="Helical" evidence="1">
    <location>
        <begin position="70"/>
        <end position="92"/>
    </location>
</feature>
<reference evidence="2 3" key="1">
    <citation type="journal article" date="2015" name="Genome Announc.">
        <title>Expanding the biotechnology potential of lactobacilli through comparative genomics of 213 strains and associated genera.</title>
        <authorList>
            <person name="Sun Z."/>
            <person name="Harris H.M."/>
            <person name="McCann A."/>
            <person name="Guo C."/>
            <person name="Argimon S."/>
            <person name="Zhang W."/>
            <person name="Yang X."/>
            <person name="Jeffery I.B."/>
            <person name="Cooney J.C."/>
            <person name="Kagawa T.F."/>
            <person name="Liu W."/>
            <person name="Song Y."/>
            <person name="Salvetti E."/>
            <person name="Wrobel A."/>
            <person name="Rasinkangas P."/>
            <person name="Parkhill J."/>
            <person name="Rea M.C."/>
            <person name="O'Sullivan O."/>
            <person name="Ritari J."/>
            <person name="Douillard F.P."/>
            <person name="Paul Ross R."/>
            <person name="Yang R."/>
            <person name="Briner A.E."/>
            <person name="Felis G.E."/>
            <person name="de Vos W.M."/>
            <person name="Barrangou R."/>
            <person name="Klaenhammer T.R."/>
            <person name="Caufield P.W."/>
            <person name="Cui Y."/>
            <person name="Zhang H."/>
            <person name="O'Toole P.W."/>
        </authorList>
    </citation>
    <scope>NUCLEOTIDE SEQUENCE [LARGE SCALE GENOMIC DNA]</scope>
    <source>
        <strain evidence="2 3">DSM 20505</strain>
    </source>
</reference>
<dbReference type="Proteomes" id="UP000051679">
    <property type="component" value="Unassembled WGS sequence"/>
</dbReference>
<evidence type="ECO:0000313" key="2">
    <source>
        <dbReference type="EMBL" id="KRM56600.1"/>
    </source>
</evidence>
<keyword evidence="1" id="KW-0472">Membrane</keyword>
<evidence type="ECO:0000313" key="3">
    <source>
        <dbReference type="Proteomes" id="UP000051679"/>
    </source>
</evidence>
<dbReference type="STRING" id="1291052.FC18_GL002086"/>
<feature type="transmembrane region" description="Helical" evidence="1">
    <location>
        <begin position="14"/>
        <end position="32"/>
    </location>
</feature>
<evidence type="ECO:0000256" key="1">
    <source>
        <dbReference type="SAM" id="Phobius"/>
    </source>
</evidence>
<dbReference type="AlphaFoldDB" id="A0A0R1ZNB3"/>
<keyword evidence="1" id="KW-1133">Transmembrane helix</keyword>
<dbReference type="EMBL" id="AYYO01000003">
    <property type="protein sequence ID" value="KRM56600.1"/>
    <property type="molecule type" value="Genomic_DNA"/>
</dbReference>
<sequence length="93" mass="10593">MGVALSRRFKWGRIPFYLQPFVNLLAIWLQVGGTNPDYFFLCVSMMAVSGILWAFFMVSRDDDLLFKSYGNQITFVLAIFTTIWWVGALLGAA</sequence>
<organism evidence="2 3">
    <name type="scientific">Lacticaseibacillus sharpeae JCM 1186 = DSM 20505</name>
    <dbReference type="NCBI Taxonomy" id="1291052"/>
    <lineage>
        <taxon>Bacteria</taxon>
        <taxon>Bacillati</taxon>
        <taxon>Bacillota</taxon>
        <taxon>Bacilli</taxon>
        <taxon>Lactobacillales</taxon>
        <taxon>Lactobacillaceae</taxon>
        <taxon>Lacticaseibacillus</taxon>
    </lineage>
</organism>
<comment type="caution">
    <text evidence="2">The sequence shown here is derived from an EMBL/GenBank/DDBJ whole genome shotgun (WGS) entry which is preliminary data.</text>
</comment>
<proteinExistence type="predicted"/>
<keyword evidence="1" id="KW-0812">Transmembrane</keyword>